<dbReference type="InterPro" id="IPR050715">
    <property type="entry name" value="LRR-SigEffector_domain"/>
</dbReference>
<keyword evidence="1" id="KW-0433">Leucine-rich repeat</keyword>
<reference evidence="3 4" key="1">
    <citation type="journal article" date="2013" name="BMC Genomics">
        <title>Genome sequencing and comparative genomics of honey bee microsporidia, Nosema apis reveal novel insights into host-parasite interactions.</title>
        <authorList>
            <person name="Chen Yp."/>
            <person name="Pettis J.S."/>
            <person name="Zhao Y."/>
            <person name="Liu X."/>
            <person name="Tallon L.J."/>
            <person name="Sadzewicz L.D."/>
            <person name="Li R."/>
            <person name="Zheng H."/>
            <person name="Huang S."/>
            <person name="Zhang X."/>
            <person name="Hamilton M.C."/>
            <person name="Pernal S.F."/>
            <person name="Melathopoulos A.P."/>
            <person name="Yan X."/>
            <person name="Evans J.D."/>
        </authorList>
    </citation>
    <scope>NUCLEOTIDE SEQUENCE [LARGE SCALE GENOMIC DNA]</scope>
    <source>
        <strain evidence="3 4">BRL 01</strain>
    </source>
</reference>
<evidence type="ECO:0000313" key="3">
    <source>
        <dbReference type="EMBL" id="EQB60874.1"/>
    </source>
</evidence>
<dbReference type="SMART" id="SM00369">
    <property type="entry name" value="LRR_TYP"/>
    <property type="match status" value="6"/>
</dbReference>
<dbReference type="PANTHER" id="PTHR45752">
    <property type="entry name" value="LEUCINE-RICH REPEAT-CONTAINING"/>
    <property type="match status" value="1"/>
</dbReference>
<sequence>MYSNNISKLPGNIGNLKNLKFLRCSKNKIQKFPDSIGNLTNLHFLKFTDDCKNLIKLTNLHLSNNLLTNFSSVCKIKSLEILNLSTNNIVEIPKNICNLQKIVYLNLSNNKILFLPKELLKCTKLKKLILYNNQIQRIPIELLGILSNLDRFDLKQNLLEIYRTSTELGLNELVKELGFKLSVDDIEINKVYQFLDSKPIKHIISEQELLNKINNCTFNKFNTEQISNKDQKRRETLDRDVLTDLYNLNSSCIPFNIRQDHLELFKRLLSAIVFMIFSSDDTVFVKEHYNYFLKARCYVENLQNNLNLRHEEKNFNLEFYIENNIRLFIGKVKIRVFMKTVVSREPHFLTFDYLLKAMFSIITCFLLITGNIYCKKHVSIDIYGQKSVFCDNDTFNGREELSIIGFFKEFTPELLINELYEFIHKDNSFLCKVIEF</sequence>
<organism evidence="3 4">
    <name type="scientific">Vairimorpha apis BRL 01</name>
    <dbReference type="NCBI Taxonomy" id="1037528"/>
    <lineage>
        <taxon>Eukaryota</taxon>
        <taxon>Fungi</taxon>
        <taxon>Fungi incertae sedis</taxon>
        <taxon>Microsporidia</taxon>
        <taxon>Nosematidae</taxon>
        <taxon>Vairimorpha</taxon>
    </lineage>
</organism>
<gene>
    <name evidence="3" type="ORF">NAPIS_ORF01551</name>
</gene>
<name>T0L8K4_9MICR</name>
<evidence type="ECO:0000256" key="1">
    <source>
        <dbReference type="ARBA" id="ARBA00022614"/>
    </source>
</evidence>
<dbReference type="HOGENOM" id="CLU_628650_0_0_1"/>
<dbReference type="SUPFAM" id="SSF52058">
    <property type="entry name" value="L domain-like"/>
    <property type="match status" value="1"/>
</dbReference>
<protein>
    <submittedName>
        <fullName evidence="3">Leucine-rich repeat containing protein</fullName>
    </submittedName>
</protein>
<dbReference type="OrthoDB" id="428734at2759"/>
<dbReference type="PANTHER" id="PTHR45752:SF196">
    <property type="entry name" value="GH17740P"/>
    <property type="match status" value="1"/>
</dbReference>
<keyword evidence="2" id="KW-0677">Repeat</keyword>
<dbReference type="InterPro" id="IPR003591">
    <property type="entry name" value="Leu-rich_rpt_typical-subtyp"/>
</dbReference>
<dbReference type="EMBL" id="KE647215">
    <property type="protein sequence ID" value="EQB60874.1"/>
    <property type="molecule type" value="Genomic_DNA"/>
</dbReference>
<dbReference type="AlphaFoldDB" id="T0L8K4"/>
<dbReference type="Proteomes" id="UP000053780">
    <property type="component" value="Unassembled WGS sequence"/>
</dbReference>
<dbReference type="PROSITE" id="PS51450">
    <property type="entry name" value="LRR"/>
    <property type="match status" value="2"/>
</dbReference>
<proteinExistence type="predicted"/>
<evidence type="ECO:0000256" key="2">
    <source>
        <dbReference type="ARBA" id="ARBA00022737"/>
    </source>
</evidence>
<evidence type="ECO:0000313" key="4">
    <source>
        <dbReference type="Proteomes" id="UP000053780"/>
    </source>
</evidence>
<dbReference type="InterPro" id="IPR001611">
    <property type="entry name" value="Leu-rich_rpt"/>
</dbReference>
<dbReference type="Gene3D" id="3.80.10.10">
    <property type="entry name" value="Ribonuclease Inhibitor"/>
    <property type="match status" value="2"/>
</dbReference>
<keyword evidence="4" id="KW-1185">Reference proteome</keyword>
<dbReference type="InterPro" id="IPR032675">
    <property type="entry name" value="LRR_dom_sf"/>
</dbReference>
<dbReference type="VEuPathDB" id="MicrosporidiaDB:NAPIS_ORF01551"/>
<accession>T0L8K4</accession>
<dbReference type="Pfam" id="PF00560">
    <property type="entry name" value="LRR_1"/>
    <property type="match status" value="3"/>
</dbReference>